<keyword evidence="2" id="KW-1133">Transmembrane helix</keyword>
<name>A0A4P6JQN4_KTERU</name>
<keyword evidence="2" id="KW-0472">Membrane</keyword>
<dbReference type="AlphaFoldDB" id="A0A4P6JQN4"/>
<evidence type="ECO:0000256" key="2">
    <source>
        <dbReference type="SAM" id="Phobius"/>
    </source>
</evidence>
<reference evidence="3 4" key="1">
    <citation type="submission" date="2019-01" db="EMBL/GenBank/DDBJ databases">
        <title>Ktedonosporobacter rubrisoli SCAWS-G2.</title>
        <authorList>
            <person name="Huang Y."/>
            <person name="Yan B."/>
        </authorList>
    </citation>
    <scope>NUCLEOTIDE SEQUENCE [LARGE SCALE GENOMIC DNA]</scope>
    <source>
        <strain evidence="3 4">SCAWS-G2</strain>
    </source>
</reference>
<dbReference type="Proteomes" id="UP000290365">
    <property type="component" value="Chromosome"/>
</dbReference>
<proteinExistence type="predicted"/>
<dbReference type="EMBL" id="CP035758">
    <property type="protein sequence ID" value="QBD77739.1"/>
    <property type="molecule type" value="Genomic_DNA"/>
</dbReference>
<keyword evidence="2" id="KW-0812">Transmembrane</keyword>
<dbReference type="SUPFAM" id="SSF69318">
    <property type="entry name" value="Integrin alpha N-terminal domain"/>
    <property type="match status" value="1"/>
</dbReference>
<keyword evidence="4" id="KW-1185">Reference proteome</keyword>
<sequence length="252" mass="28122">MPVLDTTDKITPKSVLRYRPMGERVAPARKRSIVTTATLPVVPRASRAYYHADVSEDTEEWLRDETEEGISEGSKRYTSRPPVTGASAARPKRKVKRKIHPVLYLSSGMLAMLMLGTIGSAVFGWFNTTLDDLRFGRPRTFQTDAWVGHNEQNGTPSHFIAINLNRHIEIIELPGGDAAHAHIYVGPQLYAQDDDLVPVTLSFADVNGDHKPDMIATYQGTRAVFINTGDGYRPLSEAERPQVEQFLQHLGR</sequence>
<accession>A0A4P6JQN4</accession>
<protein>
    <submittedName>
        <fullName evidence="3">VCBS repeat-containing protein</fullName>
    </submittedName>
</protein>
<organism evidence="3 4">
    <name type="scientific">Ktedonosporobacter rubrisoli</name>
    <dbReference type="NCBI Taxonomy" id="2509675"/>
    <lineage>
        <taxon>Bacteria</taxon>
        <taxon>Bacillati</taxon>
        <taxon>Chloroflexota</taxon>
        <taxon>Ktedonobacteria</taxon>
        <taxon>Ktedonobacterales</taxon>
        <taxon>Ktedonosporobacteraceae</taxon>
        <taxon>Ktedonosporobacter</taxon>
    </lineage>
</organism>
<feature type="transmembrane region" description="Helical" evidence="2">
    <location>
        <begin position="102"/>
        <end position="126"/>
    </location>
</feature>
<gene>
    <name evidence="3" type="ORF">EPA93_17765</name>
</gene>
<evidence type="ECO:0000256" key="1">
    <source>
        <dbReference type="SAM" id="MobiDB-lite"/>
    </source>
</evidence>
<dbReference type="KEGG" id="kbs:EPA93_17765"/>
<feature type="region of interest" description="Disordered" evidence="1">
    <location>
        <begin position="60"/>
        <end position="93"/>
    </location>
</feature>
<dbReference type="RefSeq" id="WP_129888792.1">
    <property type="nucleotide sequence ID" value="NZ_CP035758.1"/>
</dbReference>
<dbReference type="OrthoDB" id="152579at2"/>
<evidence type="ECO:0000313" key="3">
    <source>
        <dbReference type="EMBL" id="QBD77739.1"/>
    </source>
</evidence>
<evidence type="ECO:0000313" key="4">
    <source>
        <dbReference type="Proteomes" id="UP000290365"/>
    </source>
</evidence>
<dbReference type="InterPro" id="IPR028994">
    <property type="entry name" value="Integrin_alpha_N"/>
</dbReference>